<evidence type="ECO:0000313" key="4">
    <source>
        <dbReference type="EMBL" id="MCU6790624.1"/>
    </source>
</evidence>
<keyword evidence="5" id="KW-1185">Reference proteome</keyword>
<organism evidence="4 5">
    <name type="scientific">Paenibacillus baimaensis</name>
    <dbReference type="NCBI Taxonomy" id="2982185"/>
    <lineage>
        <taxon>Bacteria</taxon>
        <taxon>Bacillati</taxon>
        <taxon>Bacillota</taxon>
        <taxon>Bacilli</taxon>
        <taxon>Bacillales</taxon>
        <taxon>Paenibacillaceae</taxon>
        <taxon>Paenibacillus</taxon>
    </lineage>
</organism>
<proteinExistence type="predicted"/>
<reference evidence="4 5" key="1">
    <citation type="submission" date="2022-09" db="EMBL/GenBank/DDBJ databases">
        <authorList>
            <person name="Han X.L."/>
            <person name="Wang Q."/>
            <person name="Lu T."/>
        </authorList>
    </citation>
    <scope>NUCLEOTIDE SEQUENCE [LARGE SCALE GENOMIC DNA]</scope>
    <source>
        <strain evidence="4 5">WQ 127069</strain>
    </source>
</reference>
<feature type="domain" description="DUF5605" evidence="3">
    <location>
        <begin position="365"/>
        <end position="435"/>
    </location>
</feature>
<dbReference type="InterPro" id="IPR032260">
    <property type="entry name" value="DUF5060"/>
</dbReference>
<evidence type="ECO:0000313" key="5">
    <source>
        <dbReference type="Proteomes" id="UP001652445"/>
    </source>
</evidence>
<evidence type="ECO:0000259" key="3">
    <source>
        <dbReference type="Pfam" id="PF18310"/>
    </source>
</evidence>
<dbReference type="Pfam" id="PF18310">
    <property type="entry name" value="DUF5605"/>
    <property type="match status" value="1"/>
</dbReference>
<dbReference type="Pfam" id="PF16586">
    <property type="entry name" value="DUF5060"/>
    <property type="match status" value="1"/>
</dbReference>
<dbReference type="InterPro" id="IPR013783">
    <property type="entry name" value="Ig-like_fold"/>
</dbReference>
<dbReference type="Proteomes" id="UP001652445">
    <property type="component" value="Unassembled WGS sequence"/>
</dbReference>
<name>A0ABT2U7M0_9BACL</name>
<sequence>MDSINQVECWGIFELALPPVASVPGGEFAGKVIFSKGSRVREVDAFIDNSGGYRARFMPDEQGEWLYQINSDSVDYKNGYGSGRLYCTVPIEGNLGPVGVVNDKDFCYADGTPYYPFGTTCLNGFRREHMESTLASMATAPFNKVRISLDSSLDDFTVLEEVLVRLMELGVQAELLLDCGSGEAQAAAFVQHVVIRLAAYRNIWWSLHLHGEQASLEFNKLEFLRILEEHDPYHHLITIHSSTPEKDYGHRSLTHVSLQGMDPSQVAYYARLHRKPIVMEVCGCEGDAPTLWGSLPGQEMVNRVWESICRGGYAGHGEMFIQPDGHSWHYDGGSLQGSAVPRIAFLRRILEEAPLGLRYMPVFYDAATIGCEGEYYLQYFGIHRFPSRELHLPEGRYNVEIIDVWNMTVTAVTGIYEQHVTVKLPTLPFHALRIRRLYPQEAKSIKKYDLSLLGSGSTSFITDTRNSEIRDAEQNDNYTTDLSKKDHSQR</sequence>
<accession>A0ABT2U7M0</accession>
<dbReference type="Gene3D" id="2.60.40.3950">
    <property type="match status" value="1"/>
</dbReference>
<feature type="region of interest" description="Disordered" evidence="1">
    <location>
        <begin position="464"/>
        <end position="490"/>
    </location>
</feature>
<dbReference type="Gene3D" id="3.20.20.80">
    <property type="entry name" value="Glycosidases"/>
    <property type="match status" value="1"/>
</dbReference>
<evidence type="ECO:0000256" key="1">
    <source>
        <dbReference type="SAM" id="MobiDB-lite"/>
    </source>
</evidence>
<dbReference type="Gene3D" id="2.60.40.10">
    <property type="entry name" value="Immunoglobulins"/>
    <property type="match status" value="1"/>
</dbReference>
<dbReference type="EMBL" id="JAOQIO010000001">
    <property type="protein sequence ID" value="MCU6790624.1"/>
    <property type="molecule type" value="Genomic_DNA"/>
</dbReference>
<comment type="caution">
    <text evidence="4">The sequence shown here is derived from an EMBL/GenBank/DDBJ whole genome shotgun (WGS) entry which is preliminary data.</text>
</comment>
<feature type="domain" description="DUF5060" evidence="2">
    <location>
        <begin position="6"/>
        <end position="71"/>
    </location>
</feature>
<dbReference type="InterPro" id="IPR041239">
    <property type="entry name" value="DUF5605"/>
</dbReference>
<gene>
    <name evidence="4" type="ORF">OB236_00650</name>
</gene>
<evidence type="ECO:0000259" key="2">
    <source>
        <dbReference type="Pfam" id="PF16586"/>
    </source>
</evidence>
<dbReference type="RefSeq" id="WP_262682108.1">
    <property type="nucleotide sequence ID" value="NZ_JAOQIO010000001.1"/>
</dbReference>
<protein>
    <submittedName>
        <fullName evidence="4">DUF5605 domain-containing protein</fullName>
    </submittedName>
</protein>